<dbReference type="PANTHER" id="PTHR43745:SF2">
    <property type="entry name" value="NITROREDUCTASE MJ1384-RELATED"/>
    <property type="match status" value="1"/>
</dbReference>
<sequence length="443" mass="49516">MTQTALRRSLRLLPHARALIADGRLHVVTQLRTASLGPASPDKRALLRHLSAGLPDRETHDDLVQRLLHQGWLSITVEQRGRPLYTLRPHRPPPAPPPRQPAAKLRLSRFALITKQNATMVVDSPRSWCTLLLHDPLTLATLAGLPAGQDDVPDHLLRDLVWARLAVPHEQQEEDFRLRQWSPHELWFHARSRTVRDTPFGVTWWARERFAPLPARHDPFPGPQFDLHVPDLARLRRDDPTVTAVLEDRRSIRDHDETRPLTAAQLGEFLYRCGRDTGAYLRDGVEHVRRPHPSGGASHELEIYPLIRHVDGLDQGLYHYDPAIHRLEQVAPMTAAVGRLLEVTAACARTTTPPQVLLVIAARFGRVMWKYQEMAYALILKDVGVLTQTMYTVATAMGLAPCAIGGAGATEFADATGLDPMTESSLGEFILGTRRPDGPGETP</sequence>
<dbReference type="Pfam" id="PF22767">
    <property type="entry name" value="ThcOx"/>
    <property type="match status" value="1"/>
</dbReference>
<feature type="domain" description="Cyanobactin oxidase ThcOx second" evidence="2">
    <location>
        <begin position="105"/>
        <end position="196"/>
    </location>
</feature>
<proteinExistence type="predicted"/>
<organism evidence="3 4">
    <name type="scientific">Nonomuraea angiospora</name>
    <dbReference type="NCBI Taxonomy" id="46172"/>
    <lineage>
        <taxon>Bacteria</taxon>
        <taxon>Bacillati</taxon>
        <taxon>Actinomycetota</taxon>
        <taxon>Actinomycetes</taxon>
        <taxon>Streptosporangiales</taxon>
        <taxon>Streptosporangiaceae</taxon>
        <taxon>Nonomuraea</taxon>
    </lineage>
</organism>
<dbReference type="InterPro" id="IPR020051">
    <property type="entry name" value="SagB-type_dehydrogenase"/>
</dbReference>
<dbReference type="InterPro" id="IPR054488">
    <property type="entry name" value="ThcOx_dom2"/>
</dbReference>
<dbReference type="Proteomes" id="UP000633509">
    <property type="component" value="Unassembled WGS sequence"/>
</dbReference>
<protein>
    <submittedName>
        <fullName evidence="3">SagB-type dehydrogenase family enzyme</fullName>
    </submittedName>
</protein>
<evidence type="ECO:0000313" key="3">
    <source>
        <dbReference type="EMBL" id="MBE1583088.1"/>
    </source>
</evidence>
<evidence type="ECO:0000259" key="2">
    <source>
        <dbReference type="Pfam" id="PF22767"/>
    </source>
</evidence>
<dbReference type="InterPro" id="IPR052544">
    <property type="entry name" value="Bacteriocin_Proc_Enz"/>
</dbReference>
<dbReference type="PANTHER" id="PTHR43745">
    <property type="entry name" value="NITROREDUCTASE MJ1384-RELATED"/>
    <property type="match status" value="1"/>
</dbReference>
<dbReference type="InterPro" id="IPR000415">
    <property type="entry name" value="Nitroreductase-like"/>
</dbReference>
<dbReference type="Pfam" id="PF00881">
    <property type="entry name" value="Nitroreductase"/>
    <property type="match status" value="1"/>
</dbReference>
<keyword evidence="4" id="KW-1185">Reference proteome</keyword>
<feature type="domain" description="Nitroreductase" evidence="1">
    <location>
        <begin position="247"/>
        <end position="425"/>
    </location>
</feature>
<gene>
    <name evidence="3" type="ORF">H4W80_001346</name>
</gene>
<dbReference type="RefSeq" id="WP_192784249.1">
    <property type="nucleotide sequence ID" value="NZ_JADBEK010000001.1"/>
</dbReference>
<evidence type="ECO:0000313" key="4">
    <source>
        <dbReference type="Proteomes" id="UP000633509"/>
    </source>
</evidence>
<dbReference type="EMBL" id="JADBEK010000001">
    <property type="protein sequence ID" value="MBE1583088.1"/>
    <property type="molecule type" value="Genomic_DNA"/>
</dbReference>
<comment type="caution">
    <text evidence="3">The sequence shown here is derived from an EMBL/GenBank/DDBJ whole genome shotgun (WGS) entry which is preliminary data.</text>
</comment>
<accession>A0ABR9LR01</accession>
<dbReference type="SUPFAM" id="SSF55469">
    <property type="entry name" value="FMN-dependent nitroreductase-like"/>
    <property type="match status" value="1"/>
</dbReference>
<dbReference type="NCBIfam" id="TIGR03605">
    <property type="entry name" value="antibiot_sagB"/>
    <property type="match status" value="1"/>
</dbReference>
<name>A0ABR9LR01_9ACTN</name>
<dbReference type="CDD" id="cd02142">
    <property type="entry name" value="McbC_SagB-like_oxidoreductase"/>
    <property type="match status" value="1"/>
</dbReference>
<reference evidence="3 4" key="1">
    <citation type="submission" date="2020-10" db="EMBL/GenBank/DDBJ databases">
        <title>Sequencing the genomes of 1000 actinobacteria strains.</title>
        <authorList>
            <person name="Klenk H.-P."/>
        </authorList>
    </citation>
    <scope>NUCLEOTIDE SEQUENCE [LARGE SCALE GENOMIC DNA]</scope>
    <source>
        <strain evidence="3 4">DSM 43173</strain>
    </source>
</reference>
<dbReference type="InterPro" id="IPR029479">
    <property type="entry name" value="Nitroreductase"/>
</dbReference>
<dbReference type="Gene3D" id="3.40.109.10">
    <property type="entry name" value="NADH Oxidase"/>
    <property type="match status" value="1"/>
</dbReference>
<evidence type="ECO:0000259" key="1">
    <source>
        <dbReference type="Pfam" id="PF00881"/>
    </source>
</evidence>